<feature type="transmembrane region" description="Helical" evidence="6">
    <location>
        <begin position="63"/>
        <end position="81"/>
    </location>
</feature>
<dbReference type="OrthoDB" id="4078873at2759"/>
<comment type="subcellular location">
    <subcellularLocation>
        <location evidence="1">Membrane</location>
        <topology evidence="1">Multi-pass membrane protein</topology>
    </subcellularLocation>
</comment>
<dbReference type="VEuPathDB" id="FungiDB:HMPREF1541_08474"/>
<sequence length="589" mass="65176">MAEVLTDQATRTQSKIHATGLDMSEKNQGSDTPSERKNDPSEEDFQRGVRQARAITTVWGKRTLWLMFALLYIVSFVDQLLVSVQSSLNPYITSAFGRHGLLAAVSIVPTILAGTAKLTLAKIIDLSGRVEGFIFMLGISILGCIIKATAQDIQTYIAAHTLYWTGHLGLLYVIDVMLSDMTTLKNRMIVLTVNTTPLIATTFAGPRVAELFYNNSNFRWAFGAFSFVLAGICLPVIVIMLWSQRKAVKTGDLIRYDSGRNWWQSIKHIYIQMDITGIILITAAFALFLLPFSLASYAPQGWRTGYIIAMLVLGIILMPTFCAWERYVSPVPFLKWEYLLNPTILGSCFLYCILFVSIFCWNSYMSSYLQVVHQLSISNAGYVLNALSLTSAVFSPFIAWIIRATGDFKYTAYSGVPILVIGTALLIPFRTPNTNIGLVAFTQILVGLGSGIFSTCVQLSIMVPVTHQEIAAVLAIQGLFGSIGSSIGIAIAGAIWNNVLPDQLYNRLPDESKDLAASIFASLPTQLSYEWGSPEREAIVDAYGAVQRYMVIAGACFTPFCLLSIYIWRNVNVKKLEEEYGRQTKGTVW</sequence>
<feature type="transmembrane region" description="Helical" evidence="6">
    <location>
        <begin position="275"/>
        <end position="298"/>
    </location>
</feature>
<feature type="transmembrane region" description="Helical" evidence="6">
    <location>
        <begin position="549"/>
        <end position="568"/>
    </location>
</feature>
<gene>
    <name evidence="7" type="ORF">HMPREF1541_08474</name>
</gene>
<dbReference type="SUPFAM" id="SSF103473">
    <property type="entry name" value="MFS general substrate transporter"/>
    <property type="match status" value="2"/>
</dbReference>
<dbReference type="Gene3D" id="1.20.1250.20">
    <property type="entry name" value="MFS general substrate transporter like domains"/>
    <property type="match status" value="2"/>
</dbReference>
<accession>W2RI49</accession>
<keyword evidence="2 6" id="KW-0812">Transmembrane</keyword>
<dbReference type="InterPro" id="IPR036259">
    <property type="entry name" value="MFS_trans_sf"/>
</dbReference>
<organism evidence="7 8">
    <name type="scientific">Cyphellophora europaea (strain CBS 101466)</name>
    <name type="common">Phialophora europaea</name>
    <dbReference type="NCBI Taxonomy" id="1220924"/>
    <lineage>
        <taxon>Eukaryota</taxon>
        <taxon>Fungi</taxon>
        <taxon>Dikarya</taxon>
        <taxon>Ascomycota</taxon>
        <taxon>Pezizomycotina</taxon>
        <taxon>Eurotiomycetes</taxon>
        <taxon>Chaetothyriomycetidae</taxon>
        <taxon>Chaetothyriales</taxon>
        <taxon>Cyphellophoraceae</taxon>
        <taxon>Cyphellophora</taxon>
    </lineage>
</organism>
<dbReference type="HOGENOM" id="CLU_012970_1_0_1"/>
<feature type="transmembrane region" description="Helical" evidence="6">
    <location>
        <begin position="471"/>
        <end position="496"/>
    </location>
</feature>
<feature type="transmembrane region" description="Helical" evidence="6">
    <location>
        <begin position="188"/>
        <end position="208"/>
    </location>
</feature>
<evidence type="ECO:0000256" key="1">
    <source>
        <dbReference type="ARBA" id="ARBA00004141"/>
    </source>
</evidence>
<dbReference type="GeneID" id="19975813"/>
<feature type="transmembrane region" description="Helical" evidence="6">
    <location>
        <begin position="132"/>
        <end position="150"/>
    </location>
</feature>
<reference evidence="7 8" key="1">
    <citation type="submission" date="2013-03" db="EMBL/GenBank/DDBJ databases">
        <title>The Genome Sequence of Phialophora europaea CBS 101466.</title>
        <authorList>
            <consortium name="The Broad Institute Genomics Platform"/>
            <person name="Cuomo C."/>
            <person name="de Hoog S."/>
            <person name="Gorbushina A."/>
            <person name="Walker B."/>
            <person name="Young S.K."/>
            <person name="Zeng Q."/>
            <person name="Gargeya S."/>
            <person name="Fitzgerald M."/>
            <person name="Haas B."/>
            <person name="Abouelleil A."/>
            <person name="Allen A.W."/>
            <person name="Alvarado L."/>
            <person name="Arachchi H.M."/>
            <person name="Berlin A.M."/>
            <person name="Chapman S.B."/>
            <person name="Gainer-Dewar J."/>
            <person name="Goldberg J."/>
            <person name="Griggs A."/>
            <person name="Gujja S."/>
            <person name="Hansen M."/>
            <person name="Howarth C."/>
            <person name="Imamovic A."/>
            <person name="Ireland A."/>
            <person name="Larimer J."/>
            <person name="McCowan C."/>
            <person name="Murphy C."/>
            <person name="Pearson M."/>
            <person name="Poon T.W."/>
            <person name="Priest M."/>
            <person name="Roberts A."/>
            <person name="Saif S."/>
            <person name="Shea T."/>
            <person name="Sisk P."/>
            <person name="Sykes S."/>
            <person name="Wortman J."/>
            <person name="Nusbaum C."/>
            <person name="Birren B."/>
        </authorList>
    </citation>
    <scope>NUCLEOTIDE SEQUENCE [LARGE SCALE GENOMIC DNA]</scope>
    <source>
        <strain evidence="7 8">CBS 101466</strain>
    </source>
</reference>
<feature type="compositionally biased region" description="Polar residues" evidence="5">
    <location>
        <begin position="7"/>
        <end position="16"/>
    </location>
</feature>
<feature type="transmembrane region" description="Helical" evidence="6">
    <location>
        <begin position="436"/>
        <end position="459"/>
    </location>
</feature>
<dbReference type="InterPro" id="IPR011701">
    <property type="entry name" value="MFS"/>
</dbReference>
<evidence type="ECO:0000256" key="2">
    <source>
        <dbReference type="ARBA" id="ARBA00022692"/>
    </source>
</evidence>
<dbReference type="Proteomes" id="UP000030752">
    <property type="component" value="Unassembled WGS sequence"/>
</dbReference>
<evidence type="ECO:0008006" key="9">
    <source>
        <dbReference type="Google" id="ProtNLM"/>
    </source>
</evidence>
<feature type="compositionally biased region" description="Basic and acidic residues" evidence="5">
    <location>
        <begin position="33"/>
        <end position="46"/>
    </location>
</feature>
<evidence type="ECO:0000313" key="8">
    <source>
        <dbReference type="Proteomes" id="UP000030752"/>
    </source>
</evidence>
<feature type="transmembrane region" description="Helical" evidence="6">
    <location>
        <begin position="156"/>
        <end position="176"/>
    </location>
</feature>
<keyword evidence="8" id="KW-1185">Reference proteome</keyword>
<proteinExistence type="predicted"/>
<dbReference type="GO" id="GO:0022857">
    <property type="term" value="F:transmembrane transporter activity"/>
    <property type="evidence" value="ECO:0007669"/>
    <property type="project" value="InterPro"/>
</dbReference>
<evidence type="ECO:0000256" key="3">
    <source>
        <dbReference type="ARBA" id="ARBA00022989"/>
    </source>
</evidence>
<dbReference type="PANTHER" id="PTHR23501">
    <property type="entry name" value="MAJOR FACILITATOR SUPERFAMILY"/>
    <property type="match status" value="1"/>
</dbReference>
<feature type="transmembrane region" description="Helical" evidence="6">
    <location>
        <begin position="384"/>
        <end position="403"/>
    </location>
</feature>
<feature type="transmembrane region" description="Helical" evidence="6">
    <location>
        <begin position="220"/>
        <end position="242"/>
    </location>
</feature>
<protein>
    <recommendedName>
        <fullName evidence="9">Major facilitator superfamily (MFS) profile domain-containing protein</fullName>
    </recommendedName>
</protein>
<dbReference type="Pfam" id="PF07690">
    <property type="entry name" value="MFS_1"/>
    <property type="match status" value="1"/>
</dbReference>
<keyword evidence="4 6" id="KW-0472">Membrane</keyword>
<dbReference type="PANTHER" id="PTHR23501:SF107">
    <property type="entry name" value="TRANSPORTER, PUTATIVE (AFU_ORTHOLOGUE AFUA_7G04730)-RELATED"/>
    <property type="match status" value="1"/>
</dbReference>
<evidence type="ECO:0000313" key="7">
    <source>
        <dbReference type="EMBL" id="ETN36197.1"/>
    </source>
</evidence>
<dbReference type="InParanoid" id="W2RI49"/>
<feature type="region of interest" description="Disordered" evidence="5">
    <location>
        <begin position="1"/>
        <end position="46"/>
    </location>
</feature>
<feature type="transmembrane region" description="Helical" evidence="6">
    <location>
        <begin position="304"/>
        <end position="324"/>
    </location>
</feature>
<dbReference type="eggNOG" id="KOG0254">
    <property type="taxonomic scope" value="Eukaryota"/>
</dbReference>
<evidence type="ECO:0000256" key="5">
    <source>
        <dbReference type="SAM" id="MobiDB-lite"/>
    </source>
</evidence>
<dbReference type="EMBL" id="KB822725">
    <property type="protein sequence ID" value="ETN36197.1"/>
    <property type="molecule type" value="Genomic_DNA"/>
</dbReference>
<dbReference type="AlphaFoldDB" id="W2RI49"/>
<dbReference type="GO" id="GO:0005886">
    <property type="term" value="C:plasma membrane"/>
    <property type="evidence" value="ECO:0007669"/>
    <property type="project" value="TreeGrafter"/>
</dbReference>
<keyword evidence="3 6" id="KW-1133">Transmembrane helix</keyword>
<feature type="transmembrane region" description="Helical" evidence="6">
    <location>
        <begin position="344"/>
        <end position="364"/>
    </location>
</feature>
<evidence type="ECO:0000256" key="4">
    <source>
        <dbReference type="ARBA" id="ARBA00023136"/>
    </source>
</evidence>
<feature type="transmembrane region" description="Helical" evidence="6">
    <location>
        <begin position="410"/>
        <end position="430"/>
    </location>
</feature>
<evidence type="ECO:0000256" key="6">
    <source>
        <dbReference type="SAM" id="Phobius"/>
    </source>
</evidence>
<name>W2RI49_CYPE1</name>
<dbReference type="RefSeq" id="XP_008721015.1">
    <property type="nucleotide sequence ID" value="XM_008722793.1"/>
</dbReference>
<feature type="transmembrane region" description="Helical" evidence="6">
    <location>
        <begin position="101"/>
        <end position="120"/>
    </location>
</feature>